<evidence type="ECO:0000313" key="4">
    <source>
        <dbReference type="EMBL" id="GGE25103.1"/>
    </source>
</evidence>
<evidence type="ECO:0000256" key="2">
    <source>
        <dbReference type="ARBA" id="ARBA00023315"/>
    </source>
</evidence>
<dbReference type="InterPro" id="IPR050832">
    <property type="entry name" value="Bact_Acetyltransf"/>
</dbReference>
<dbReference type="Pfam" id="PF00583">
    <property type="entry name" value="Acetyltransf_1"/>
    <property type="match status" value="1"/>
</dbReference>
<keyword evidence="2" id="KW-0012">Acyltransferase</keyword>
<reference evidence="5" key="1">
    <citation type="journal article" date="2019" name="Int. J. Syst. Evol. Microbiol.">
        <title>The Global Catalogue of Microorganisms (GCM) 10K type strain sequencing project: providing services to taxonomists for standard genome sequencing and annotation.</title>
        <authorList>
            <consortium name="The Broad Institute Genomics Platform"/>
            <consortium name="The Broad Institute Genome Sequencing Center for Infectious Disease"/>
            <person name="Wu L."/>
            <person name="Ma J."/>
        </authorList>
    </citation>
    <scope>NUCLEOTIDE SEQUENCE [LARGE SCALE GENOMIC DNA]</scope>
    <source>
        <strain evidence="5">CGMCC 1.12664</strain>
    </source>
</reference>
<accession>A0A917A3L0</accession>
<dbReference type="Gene3D" id="3.40.630.30">
    <property type="match status" value="1"/>
</dbReference>
<dbReference type="Proteomes" id="UP000612855">
    <property type="component" value="Unassembled WGS sequence"/>
</dbReference>
<feature type="domain" description="N-acetyltransferase" evidence="3">
    <location>
        <begin position="4"/>
        <end position="170"/>
    </location>
</feature>
<organism evidence="4 5">
    <name type="scientific">Primorskyibacter flagellatus</name>
    <dbReference type="NCBI Taxonomy" id="1387277"/>
    <lineage>
        <taxon>Bacteria</taxon>
        <taxon>Pseudomonadati</taxon>
        <taxon>Pseudomonadota</taxon>
        <taxon>Alphaproteobacteria</taxon>
        <taxon>Rhodobacterales</taxon>
        <taxon>Roseobacteraceae</taxon>
        <taxon>Primorskyibacter</taxon>
    </lineage>
</organism>
<comment type="caution">
    <text evidence="4">The sequence shown here is derived from an EMBL/GenBank/DDBJ whole genome shotgun (WGS) entry which is preliminary data.</text>
</comment>
<dbReference type="EMBL" id="BMFJ01000001">
    <property type="protein sequence ID" value="GGE25103.1"/>
    <property type="molecule type" value="Genomic_DNA"/>
</dbReference>
<dbReference type="PROSITE" id="PS51186">
    <property type="entry name" value="GNAT"/>
    <property type="match status" value="1"/>
</dbReference>
<dbReference type="InterPro" id="IPR016181">
    <property type="entry name" value="Acyl_CoA_acyltransferase"/>
</dbReference>
<dbReference type="SUPFAM" id="SSF55729">
    <property type="entry name" value="Acyl-CoA N-acyltransferases (Nat)"/>
    <property type="match status" value="1"/>
</dbReference>
<dbReference type="RefSeq" id="WP_188476742.1">
    <property type="nucleotide sequence ID" value="NZ_BMFJ01000001.1"/>
</dbReference>
<keyword evidence="1" id="KW-0808">Transferase</keyword>
<evidence type="ECO:0000259" key="3">
    <source>
        <dbReference type="PROSITE" id="PS51186"/>
    </source>
</evidence>
<name>A0A917A3L0_9RHOB</name>
<evidence type="ECO:0000313" key="5">
    <source>
        <dbReference type="Proteomes" id="UP000612855"/>
    </source>
</evidence>
<proteinExistence type="predicted"/>
<sequence>MGDLLIREAAGEADLHAVRQLCRDYRALLADRLAARPEVLAHYYDAAAYEGLLEALPETHARPDGVILVAVLDGAIVACGMTHRVGPDACEIKRVFTASSARGHGAARAIIGAAMDQARRDGYREMVLDTMVHLTEAISLYGKLGFAERAPFYTVPDGFGDIVRFYGVRL</sequence>
<dbReference type="InterPro" id="IPR000182">
    <property type="entry name" value="GNAT_dom"/>
</dbReference>
<evidence type="ECO:0000256" key="1">
    <source>
        <dbReference type="ARBA" id="ARBA00022679"/>
    </source>
</evidence>
<dbReference type="AlphaFoldDB" id="A0A917A3L0"/>
<dbReference type="PANTHER" id="PTHR43877">
    <property type="entry name" value="AMINOALKYLPHOSPHONATE N-ACETYLTRANSFERASE-RELATED-RELATED"/>
    <property type="match status" value="1"/>
</dbReference>
<keyword evidence="5" id="KW-1185">Reference proteome</keyword>
<gene>
    <name evidence="4" type="ORF">GCM10011360_11890</name>
</gene>
<dbReference type="PANTHER" id="PTHR43877:SF2">
    <property type="entry name" value="AMINOALKYLPHOSPHONATE N-ACETYLTRANSFERASE-RELATED"/>
    <property type="match status" value="1"/>
</dbReference>
<dbReference type="GO" id="GO:0016747">
    <property type="term" value="F:acyltransferase activity, transferring groups other than amino-acyl groups"/>
    <property type="evidence" value="ECO:0007669"/>
    <property type="project" value="InterPro"/>
</dbReference>
<protein>
    <recommendedName>
        <fullName evidence="3">N-acetyltransferase domain-containing protein</fullName>
    </recommendedName>
</protein>